<reference evidence="1" key="1">
    <citation type="submission" date="2022-08" db="EMBL/GenBank/DDBJ databases">
        <title>Genome Sequence of Fusarium decemcellulare.</title>
        <authorList>
            <person name="Buettner E."/>
        </authorList>
    </citation>
    <scope>NUCLEOTIDE SEQUENCE</scope>
    <source>
        <strain evidence="1">Babe19</strain>
    </source>
</reference>
<sequence length="577" mass="62237">MSSQGNSPTSAGLPAETPAEQHIFEDPVLQENHKNQELDVEQDAGQKNQDDGEKMQTPLGDDNKPEDKKKLGWARLLLIWIGIWFAVFLYSLDQTIVSNAIPSITADFHSTSDQGWYGSGYLLTTSAFQLFYGRIYSNFSIKYTLLIAISIFEVGSLICGVAPNSNALIAGRAIQGVGCAGITAGAYIIIGHVFPIQIRPLCISSIAMVFAVAAVLGPVVGGIFTTHLTWRWCFYINLPFGGVTIAALVFFLPSIERPELDSVPLEEKLKKVDFLGLLLFLPTITCLLLALQWGGSTYAWSNGRIIALFVLFGSLATVFIAFERWKGPEATLPMHIITQRSVAAAAWNAFCNGAAFFLLIYYIPFWQQVIRNASAASSGIALLPFILGVVIMATLVGFLVTKVGYYAPFMVLASIISPIGEGLMTTWTVDTGFSKWVGYQALTGLGTGMGQQQPQVAIQAVLPKADIPAGASIVVLIQTLSGAIFITIGQAVLQNKLVQNLKAASFSSGSVDISKISTAGVTEVRSFVPSQDLHTVLVAYNSALTRVFLVAAVMSALTIFGSLLVEWKSVKPKKQQS</sequence>
<evidence type="ECO:0000313" key="1">
    <source>
        <dbReference type="EMBL" id="KAJ3526803.1"/>
    </source>
</evidence>
<protein>
    <submittedName>
        <fullName evidence="1">Uncharacterized protein</fullName>
    </submittedName>
</protein>
<evidence type="ECO:0000313" key="2">
    <source>
        <dbReference type="Proteomes" id="UP001148629"/>
    </source>
</evidence>
<organism evidence="1 2">
    <name type="scientific">Fusarium decemcellulare</name>
    <dbReference type="NCBI Taxonomy" id="57161"/>
    <lineage>
        <taxon>Eukaryota</taxon>
        <taxon>Fungi</taxon>
        <taxon>Dikarya</taxon>
        <taxon>Ascomycota</taxon>
        <taxon>Pezizomycotina</taxon>
        <taxon>Sordariomycetes</taxon>
        <taxon>Hypocreomycetidae</taxon>
        <taxon>Hypocreales</taxon>
        <taxon>Nectriaceae</taxon>
        <taxon>Fusarium</taxon>
        <taxon>Fusarium decemcellulare species complex</taxon>
    </lineage>
</organism>
<keyword evidence="2" id="KW-1185">Reference proteome</keyword>
<proteinExistence type="predicted"/>
<name>A0ACC1RVU4_9HYPO</name>
<gene>
    <name evidence="1" type="ORF">NM208_g11012</name>
</gene>
<dbReference type="EMBL" id="JANRMS010001665">
    <property type="protein sequence ID" value="KAJ3526803.1"/>
    <property type="molecule type" value="Genomic_DNA"/>
</dbReference>
<accession>A0ACC1RVU4</accession>
<dbReference type="Proteomes" id="UP001148629">
    <property type="component" value="Unassembled WGS sequence"/>
</dbReference>
<comment type="caution">
    <text evidence="1">The sequence shown here is derived from an EMBL/GenBank/DDBJ whole genome shotgun (WGS) entry which is preliminary data.</text>
</comment>